<evidence type="ECO:0000313" key="2">
    <source>
        <dbReference type="EnsemblFungi" id="PTTG_02913-t43_1-p1"/>
    </source>
</evidence>
<reference evidence="2 3" key="3">
    <citation type="journal article" date="2017" name="G3 (Bethesda)">
        <title>Comparative analysis highlights variable genome content of wheat rusts and divergence of the mating loci.</title>
        <authorList>
            <person name="Cuomo C.A."/>
            <person name="Bakkeren G."/>
            <person name="Khalil H.B."/>
            <person name="Panwar V."/>
            <person name="Joly D."/>
            <person name="Linning R."/>
            <person name="Sakthikumar S."/>
            <person name="Song X."/>
            <person name="Adiconis X."/>
            <person name="Fan L."/>
            <person name="Goldberg J.M."/>
            <person name="Levin J.Z."/>
            <person name="Young S."/>
            <person name="Zeng Q."/>
            <person name="Anikster Y."/>
            <person name="Bruce M."/>
            <person name="Wang M."/>
            <person name="Yin C."/>
            <person name="McCallum B."/>
            <person name="Szabo L.J."/>
            <person name="Hulbert S."/>
            <person name="Chen X."/>
            <person name="Fellers J.P."/>
        </authorList>
    </citation>
    <scope>NUCLEOTIDE SEQUENCE</scope>
    <source>
        <strain evidence="3">Isolate 1-1 / race 1 (BBBD)</strain>
        <strain evidence="2">isolate 1-1 / race 1 (BBBD)</strain>
    </source>
</reference>
<evidence type="ECO:0000313" key="1">
    <source>
        <dbReference type="EMBL" id="OAV96704.1"/>
    </source>
</evidence>
<organism evidence="1">
    <name type="scientific">Puccinia triticina (isolate 1-1 / race 1 (BBBD))</name>
    <name type="common">Brown leaf rust fungus</name>
    <dbReference type="NCBI Taxonomy" id="630390"/>
    <lineage>
        <taxon>Eukaryota</taxon>
        <taxon>Fungi</taxon>
        <taxon>Dikarya</taxon>
        <taxon>Basidiomycota</taxon>
        <taxon>Pucciniomycotina</taxon>
        <taxon>Pucciniomycetes</taxon>
        <taxon>Pucciniales</taxon>
        <taxon>Pucciniaceae</taxon>
        <taxon>Puccinia</taxon>
    </lineage>
</organism>
<reference evidence="1" key="2">
    <citation type="submission" date="2016-05" db="EMBL/GenBank/DDBJ databases">
        <title>Comparative analysis highlights variable genome content of wheat rusts and divergence of the mating loci.</title>
        <authorList>
            <person name="Cuomo C.A."/>
            <person name="Bakkeren G."/>
            <person name="Szabo L."/>
            <person name="Khalil H."/>
            <person name="Joly D."/>
            <person name="Goldberg J."/>
            <person name="Young S."/>
            <person name="Zeng Q."/>
            <person name="Fellers J."/>
        </authorList>
    </citation>
    <scope>NUCLEOTIDE SEQUENCE [LARGE SCALE GENOMIC DNA]</scope>
    <source>
        <strain evidence="1">1-1 BBBD Race 1</strain>
    </source>
</reference>
<sequence>MAVLARRDLNPFRSISLWNDNLTEQGWNTFLPASQDLADFVFAFQSPWQKDQMLEHGRAMIMLDNPVVGKGLLICWAFTASAATNGLRSVYSDLRKRAPKMYWCIFHVLKALKLRAQFYLPEQFKEAIADFRSILYEQLDPKGKLQLFYGKWLTVSTSFVEYVQNQWDVNIIHWALAY</sequence>
<dbReference type="OrthoDB" id="2506357at2759"/>
<evidence type="ECO:0000313" key="3">
    <source>
        <dbReference type="Proteomes" id="UP000005240"/>
    </source>
</evidence>
<accession>A0A0C4EQ58</accession>
<dbReference type="VEuPathDB" id="FungiDB:PTTG_02913"/>
<proteinExistence type="predicted"/>
<dbReference type="EnsemblFungi" id="PTTG_02913-t43_1">
    <property type="protein sequence ID" value="PTTG_02913-t43_1-p1"/>
    <property type="gene ID" value="PTTG_02913"/>
</dbReference>
<reference evidence="1" key="1">
    <citation type="submission" date="2009-11" db="EMBL/GenBank/DDBJ databases">
        <authorList>
            <consortium name="The Broad Institute Genome Sequencing Platform"/>
            <person name="Ward D."/>
            <person name="Feldgarden M."/>
            <person name="Earl A."/>
            <person name="Young S.K."/>
            <person name="Zeng Q."/>
            <person name="Koehrsen M."/>
            <person name="Alvarado L."/>
            <person name="Berlin A."/>
            <person name="Bochicchio J."/>
            <person name="Borenstein D."/>
            <person name="Chapman S.B."/>
            <person name="Chen Z."/>
            <person name="Engels R."/>
            <person name="Freedman E."/>
            <person name="Gellesch M."/>
            <person name="Goldberg J."/>
            <person name="Griggs A."/>
            <person name="Gujja S."/>
            <person name="Heilman E."/>
            <person name="Heiman D."/>
            <person name="Hepburn T."/>
            <person name="Howarth C."/>
            <person name="Jen D."/>
            <person name="Larson L."/>
            <person name="Lewis B."/>
            <person name="Mehta T."/>
            <person name="Park D."/>
            <person name="Pearson M."/>
            <person name="Roberts A."/>
            <person name="Saif S."/>
            <person name="Shea T."/>
            <person name="Shenoy N."/>
            <person name="Sisk P."/>
            <person name="Stolte C."/>
            <person name="Sykes S."/>
            <person name="Thomson T."/>
            <person name="Walk T."/>
            <person name="White J."/>
            <person name="Yandava C."/>
            <person name="Izard J."/>
            <person name="Baranova O.V."/>
            <person name="Blanton J.M."/>
            <person name="Tanner A.C."/>
            <person name="Dewhirst F.E."/>
            <person name="Haas B."/>
            <person name="Nusbaum C."/>
            <person name="Birren B."/>
        </authorList>
    </citation>
    <scope>NUCLEOTIDE SEQUENCE [LARGE SCALE GENOMIC DNA]</scope>
    <source>
        <strain evidence="1">1-1 BBBD Race 1</strain>
    </source>
</reference>
<name>A0A0C4EQ58_PUCT1</name>
<keyword evidence="3" id="KW-1185">Reference proteome</keyword>
<dbReference type="AlphaFoldDB" id="A0A0C4EQ58"/>
<dbReference type="EMBL" id="ADAS02000018">
    <property type="protein sequence ID" value="OAV96704.1"/>
    <property type="molecule type" value="Genomic_DNA"/>
</dbReference>
<gene>
    <name evidence="1" type="ORF">PTTG_02913</name>
</gene>
<protein>
    <recommendedName>
        <fullName evidence="4">MULE transposase domain-containing protein</fullName>
    </recommendedName>
</protein>
<dbReference type="Proteomes" id="UP000005240">
    <property type="component" value="Unassembled WGS sequence"/>
</dbReference>
<reference evidence="2" key="4">
    <citation type="submission" date="2025-05" db="UniProtKB">
        <authorList>
            <consortium name="EnsemblFungi"/>
        </authorList>
    </citation>
    <scope>IDENTIFICATION</scope>
    <source>
        <strain evidence="2">isolate 1-1 / race 1 (BBBD)</strain>
    </source>
</reference>
<evidence type="ECO:0008006" key="4">
    <source>
        <dbReference type="Google" id="ProtNLM"/>
    </source>
</evidence>